<evidence type="ECO:0000256" key="3">
    <source>
        <dbReference type="PROSITE-ProRule" id="PRU00284"/>
    </source>
</evidence>
<dbReference type="Gene3D" id="1.10.8.500">
    <property type="entry name" value="HAMP domain in histidine kinase"/>
    <property type="match status" value="1"/>
</dbReference>
<dbReference type="SMART" id="SM00304">
    <property type="entry name" value="HAMP"/>
    <property type="match status" value="1"/>
</dbReference>
<accession>A0A6I3SH93</accession>
<evidence type="ECO:0000256" key="4">
    <source>
        <dbReference type="SAM" id="Coils"/>
    </source>
</evidence>
<comment type="caution">
    <text evidence="8">The sequence shown here is derived from an EMBL/GenBank/DDBJ whole genome shotgun (WGS) entry which is preliminary data.</text>
</comment>
<dbReference type="GO" id="GO:0007165">
    <property type="term" value="P:signal transduction"/>
    <property type="evidence" value="ECO:0007669"/>
    <property type="project" value="UniProtKB-KW"/>
</dbReference>
<evidence type="ECO:0000256" key="5">
    <source>
        <dbReference type="SAM" id="Phobius"/>
    </source>
</evidence>
<reference evidence="8 9" key="1">
    <citation type="submission" date="2019-11" db="EMBL/GenBank/DDBJ databases">
        <title>Whole-genome sequence of a the green, strictly anaerobic photosynthetic bacterium Heliobacillus mobilis DSM 6151.</title>
        <authorList>
            <person name="Kyndt J.A."/>
            <person name="Meyer T.E."/>
        </authorList>
    </citation>
    <scope>NUCLEOTIDE SEQUENCE [LARGE SCALE GENOMIC DNA]</scope>
    <source>
        <strain evidence="8 9">DSM 6151</strain>
    </source>
</reference>
<dbReference type="PROSITE" id="PS50885">
    <property type="entry name" value="HAMP"/>
    <property type="match status" value="1"/>
</dbReference>
<dbReference type="GO" id="GO:0016020">
    <property type="term" value="C:membrane"/>
    <property type="evidence" value="ECO:0007669"/>
    <property type="project" value="InterPro"/>
</dbReference>
<dbReference type="CDD" id="cd06225">
    <property type="entry name" value="HAMP"/>
    <property type="match status" value="1"/>
</dbReference>
<protein>
    <submittedName>
        <fullName evidence="8">HAMP domain-containing protein</fullName>
    </submittedName>
</protein>
<dbReference type="InterPro" id="IPR004089">
    <property type="entry name" value="MCPsignal_dom"/>
</dbReference>
<comment type="similarity">
    <text evidence="2">Belongs to the methyl-accepting chemotaxis (MCP) protein family.</text>
</comment>
<dbReference type="GO" id="GO:0006935">
    <property type="term" value="P:chemotaxis"/>
    <property type="evidence" value="ECO:0007669"/>
    <property type="project" value="InterPro"/>
</dbReference>
<dbReference type="OrthoDB" id="369835at2"/>
<name>A0A6I3SH93_HELMO</name>
<evidence type="ECO:0000313" key="8">
    <source>
        <dbReference type="EMBL" id="MTV48175.1"/>
    </source>
</evidence>
<dbReference type="PRINTS" id="PR00260">
    <property type="entry name" value="CHEMTRNSDUCR"/>
</dbReference>
<dbReference type="InterPro" id="IPR003660">
    <property type="entry name" value="HAMP_dom"/>
</dbReference>
<dbReference type="EMBL" id="WNKU01000002">
    <property type="protein sequence ID" value="MTV48175.1"/>
    <property type="molecule type" value="Genomic_DNA"/>
</dbReference>
<keyword evidence="5" id="KW-0472">Membrane</keyword>
<organism evidence="8 9">
    <name type="scientific">Heliobacterium mobile</name>
    <name type="common">Heliobacillus mobilis</name>
    <dbReference type="NCBI Taxonomy" id="28064"/>
    <lineage>
        <taxon>Bacteria</taxon>
        <taxon>Bacillati</taxon>
        <taxon>Bacillota</taxon>
        <taxon>Clostridia</taxon>
        <taxon>Eubacteriales</taxon>
        <taxon>Heliobacteriaceae</taxon>
        <taxon>Heliobacterium</taxon>
    </lineage>
</organism>
<keyword evidence="9" id="KW-1185">Reference proteome</keyword>
<dbReference type="Proteomes" id="UP000430670">
    <property type="component" value="Unassembled WGS sequence"/>
</dbReference>
<dbReference type="GO" id="GO:0004888">
    <property type="term" value="F:transmembrane signaling receptor activity"/>
    <property type="evidence" value="ECO:0007669"/>
    <property type="project" value="InterPro"/>
</dbReference>
<evidence type="ECO:0000256" key="2">
    <source>
        <dbReference type="ARBA" id="ARBA00029447"/>
    </source>
</evidence>
<dbReference type="Pfam" id="PF00672">
    <property type="entry name" value="HAMP"/>
    <property type="match status" value="1"/>
</dbReference>
<dbReference type="InterPro" id="IPR004090">
    <property type="entry name" value="Chemotax_Me-accpt_rcpt"/>
</dbReference>
<sequence>MRLNSLKHKIIWPIMIVFGVVIVAMATFIYNQTARNLHMQGLAMTETVRLGIENATAARKITEEVLEKEMVGQASILSLLLSKGTNYEQLVELSKRSGLDEFWVTDSQGQVQLTSIGTNVNFNFGSDPKGQAYEFMDLITGKRQVVAQPAQKRTIDPEVYKYVGVSGWDSPRIVQIGRNGKKLVELDEQLGAPSFIRQMSGQLREEVLFTALVDSNGQILVGSDANIDTLYPEMKLGLANAIKLDEITFQSGSFGSIKATHYIAPLSNGRYLVLTLSNHILTNIRNITVAAALLGFVVTAFVLPYVVNRQMSRLNDLEHALMTISRGEGDLTQRIPVSSDDEIGSLSKAANGMLESLQQTITKVDEAVERFQKASFGLKEITAQLTVANHQVSEETQKVSQEARESDQQLERMEQLVAEIAASIEEMTSSAQESARSTEVASRTVDDGRKVVDGAREKMLEIQTTTDSNNQIIDQLAMKSQQIEQILQMIDQIANQTNLLSLNAAIEAARAGEAGRGFAVVAGEIRKLAENSVQAAKDISAIVDSIKAEIQNVVSNREQHNQGLQAGMNAFNLVDKVFNEITTASRQVVVSIETIIDQNQLLAQEWKNLKSGIHVVRQGSMRSVDNSETIAAATEQQVASMEDIANSAAMLAKTSEELQQTLAGYRV</sequence>
<dbReference type="PROSITE" id="PS50111">
    <property type="entry name" value="CHEMOTAXIS_TRANSDUC_2"/>
    <property type="match status" value="1"/>
</dbReference>
<dbReference type="RefSeq" id="WP_155475249.1">
    <property type="nucleotide sequence ID" value="NZ_WNKU01000002.1"/>
</dbReference>
<feature type="domain" description="HAMP" evidence="7">
    <location>
        <begin position="308"/>
        <end position="362"/>
    </location>
</feature>
<dbReference type="PANTHER" id="PTHR32089:SF112">
    <property type="entry name" value="LYSOZYME-LIKE PROTEIN-RELATED"/>
    <property type="match status" value="1"/>
</dbReference>
<feature type="transmembrane region" description="Helical" evidence="5">
    <location>
        <begin position="12"/>
        <end position="30"/>
    </location>
</feature>
<evidence type="ECO:0000256" key="1">
    <source>
        <dbReference type="ARBA" id="ARBA00023224"/>
    </source>
</evidence>
<dbReference type="SMART" id="SM00283">
    <property type="entry name" value="MA"/>
    <property type="match status" value="1"/>
</dbReference>
<keyword evidence="4" id="KW-0175">Coiled coil</keyword>
<dbReference type="Pfam" id="PF00015">
    <property type="entry name" value="MCPsignal"/>
    <property type="match status" value="1"/>
</dbReference>
<dbReference type="PANTHER" id="PTHR32089">
    <property type="entry name" value="METHYL-ACCEPTING CHEMOTAXIS PROTEIN MCPB"/>
    <property type="match status" value="1"/>
</dbReference>
<keyword evidence="1 3" id="KW-0807">Transducer</keyword>
<proteinExistence type="inferred from homology"/>
<feature type="domain" description="Methyl-accepting transducer" evidence="6">
    <location>
        <begin position="381"/>
        <end position="652"/>
    </location>
</feature>
<dbReference type="CDD" id="cd11386">
    <property type="entry name" value="MCP_signal"/>
    <property type="match status" value="1"/>
</dbReference>
<gene>
    <name evidence="8" type="ORF">GJ688_04150</name>
</gene>
<keyword evidence="5" id="KW-0812">Transmembrane</keyword>
<evidence type="ECO:0000259" key="6">
    <source>
        <dbReference type="PROSITE" id="PS50111"/>
    </source>
</evidence>
<feature type="coiled-coil region" evidence="4">
    <location>
        <begin position="354"/>
        <end position="430"/>
    </location>
</feature>
<dbReference type="Gene3D" id="1.10.287.950">
    <property type="entry name" value="Methyl-accepting chemotaxis protein"/>
    <property type="match status" value="1"/>
</dbReference>
<dbReference type="AlphaFoldDB" id="A0A6I3SH93"/>
<keyword evidence="5" id="KW-1133">Transmembrane helix</keyword>
<evidence type="ECO:0000313" key="9">
    <source>
        <dbReference type="Proteomes" id="UP000430670"/>
    </source>
</evidence>
<dbReference type="SUPFAM" id="SSF58104">
    <property type="entry name" value="Methyl-accepting chemotaxis protein (MCP) signaling domain"/>
    <property type="match status" value="1"/>
</dbReference>
<feature type="transmembrane region" description="Helical" evidence="5">
    <location>
        <begin position="287"/>
        <end position="307"/>
    </location>
</feature>
<evidence type="ECO:0000259" key="7">
    <source>
        <dbReference type="PROSITE" id="PS50885"/>
    </source>
</evidence>